<sequence>MNKEAYIDQKILEFEEKLTAIRTLRALENQKKISDRNYKGLYLLHKDEVLYLFCIEQFKLLKEMP</sequence>
<evidence type="ECO:0000313" key="2">
    <source>
        <dbReference type="Proteomes" id="UP001589828"/>
    </source>
</evidence>
<dbReference type="Proteomes" id="UP001589828">
    <property type="component" value="Unassembled WGS sequence"/>
</dbReference>
<dbReference type="EMBL" id="JBHLTS010000054">
    <property type="protein sequence ID" value="MFC0516383.1"/>
    <property type="molecule type" value="Genomic_DNA"/>
</dbReference>
<accession>A0ABV6LAD2</accession>
<organism evidence="1 2">
    <name type="scientific">Mucilaginibacter angelicae</name>
    <dbReference type="NCBI Taxonomy" id="869718"/>
    <lineage>
        <taxon>Bacteria</taxon>
        <taxon>Pseudomonadati</taxon>
        <taxon>Bacteroidota</taxon>
        <taxon>Sphingobacteriia</taxon>
        <taxon>Sphingobacteriales</taxon>
        <taxon>Sphingobacteriaceae</taxon>
        <taxon>Mucilaginibacter</taxon>
    </lineage>
</organism>
<keyword evidence="2" id="KW-1185">Reference proteome</keyword>
<reference evidence="1 2" key="1">
    <citation type="submission" date="2024-09" db="EMBL/GenBank/DDBJ databases">
        <authorList>
            <person name="Sun Q."/>
            <person name="Mori K."/>
        </authorList>
    </citation>
    <scope>NUCLEOTIDE SEQUENCE [LARGE SCALE GENOMIC DNA]</scope>
    <source>
        <strain evidence="1 2">NCAIM B.02415</strain>
    </source>
</reference>
<gene>
    <name evidence="1" type="ORF">ACFFGT_19405</name>
</gene>
<proteinExistence type="predicted"/>
<dbReference type="RefSeq" id="WP_377024169.1">
    <property type="nucleotide sequence ID" value="NZ_JBHLTS010000054.1"/>
</dbReference>
<protein>
    <submittedName>
        <fullName evidence="1">Uncharacterized protein</fullName>
    </submittedName>
</protein>
<name>A0ABV6LAD2_9SPHI</name>
<comment type="caution">
    <text evidence="1">The sequence shown here is derived from an EMBL/GenBank/DDBJ whole genome shotgun (WGS) entry which is preliminary data.</text>
</comment>
<evidence type="ECO:0000313" key="1">
    <source>
        <dbReference type="EMBL" id="MFC0516383.1"/>
    </source>
</evidence>